<dbReference type="PRINTS" id="PR00111">
    <property type="entry name" value="ABHYDROLASE"/>
</dbReference>
<reference evidence="2 3" key="1">
    <citation type="submission" date="2022-07" db="EMBL/GenBank/DDBJ databases">
        <authorList>
            <person name="Li W.-J."/>
            <person name="Deng Q.-Q."/>
        </authorList>
    </citation>
    <scope>NUCLEOTIDE SEQUENCE [LARGE SCALE GENOMIC DNA]</scope>
    <source>
        <strain evidence="2 3">SYSU M60028</strain>
    </source>
</reference>
<dbReference type="PANTHER" id="PTHR43433:SF5">
    <property type="entry name" value="AB HYDROLASE-1 DOMAIN-CONTAINING PROTEIN"/>
    <property type="match status" value="1"/>
</dbReference>
<evidence type="ECO:0000259" key="1">
    <source>
        <dbReference type="Pfam" id="PF00561"/>
    </source>
</evidence>
<gene>
    <name evidence="2" type="ORF">NK718_17555</name>
</gene>
<dbReference type="InterPro" id="IPR000073">
    <property type="entry name" value="AB_hydrolase_1"/>
</dbReference>
<evidence type="ECO:0000313" key="3">
    <source>
        <dbReference type="Proteomes" id="UP001205890"/>
    </source>
</evidence>
<evidence type="ECO:0000313" key="2">
    <source>
        <dbReference type="EMBL" id="MCP8940336.1"/>
    </source>
</evidence>
<dbReference type="Proteomes" id="UP001205890">
    <property type="component" value="Unassembled WGS sequence"/>
</dbReference>
<dbReference type="RefSeq" id="WP_254744941.1">
    <property type="nucleotide sequence ID" value="NZ_JANCLU010000020.1"/>
</dbReference>
<keyword evidence="2" id="KW-0378">Hydrolase</keyword>
<dbReference type="GO" id="GO:0016787">
    <property type="term" value="F:hydrolase activity"/>
    <property type="evidence" value="ECO:0007669"/>
    <property type="project" value="UniProtKB-KW"/>
</dbReference>
<dbReference type="EMBL" id="JANCLU010000020">
    <property type="protein sequence ID" value="MCP8940336.1"/>
    <property type="molecule type" value="Genomic_DNA"/>
</dbReference>
<feature type="domain" description="AB hydrolase-1" evidence="1">
    <location>
        <begin position="26"/>
        <end position="124"/>
    </location>
</feature>
<dbReference type="InterPro" id="IPR029058">
    <property type="entry name" value="AB_hydrolase_fold"/>
</dbReference>
<comment type="caution">
    <text evidence="2">The sequence shown here is derived from an EMBL/GenBank/DDBJ whole genome shotgun (WGS) entry which is preliminary data.</text>
</comment>
<dbReference type="Pfam" id="PF00561">
    <property type="entry name" value="Abhydrolase_1"/>
    <property type="match status" value="1"/>
</dbReference>
<dbReference type="Gene3D" id="3.40.50.1820">
    <property type="entry name" value="alpha/beta hydrolase"/>
    <property type="match status" value="1"/>
</dbReference>
<sequence length="255" mass="26883">MHVFSSDGVDIAFVDVPPAAHGAGDPIVLVHGFASNHAVNWVNTHWVKTLAGAGRRVIALDNRGHGRSQKLYDPAAYSSDVMAEDVRRLMDHLGLRRADVMGYSMGARITAHLALAHPGRVRSALLGGLGIHLVEGVGLPLGIADAMEAPDLASLTDPMQRMFRAFAEQTGSDLRALAACIRGSRQTLTPAQVGSIHVPVLISVGTRDAVAGDGHKLAALIPGARAVDIPGRDHNLAVGDKVHKAAVLAFLEERP</sequence>
<organism evidence="2 3">
    <name type="scientific">Alsobacter ponti</name>
    <dbReference type="NCBI Taxonomy" id="2962936"/>
    <lineage>
        <taxon>Bacteria</taxon>
        <taxon>Pseudomonadati</taxon>
        <taxon>Pseudomonadota</taxon>
        <taxon>Alphaproteobacteria</taxon>
        <taxon>Hyphomicrobiales</taxon>
        <taxon>Alsobacteraceae</taxon>
        <taxon>Alsobacter</taxon>
    </lineage>
</organism>
<dbReference type="SUPFAM" id="SSF53474">
    <property type="entry name" value="alpha/beta-Hydrolases"/>
    <property type="match status" value="1"/>
</dbReference>
<protein>
    <submittedName>
        <fullName evidence="2">Alpha/beta hydrolase</fullName>
    </submittedName>
</protein>
<dbReference type="PANTHER" id="PTHR43433">
    <property type="entry name" value="HYDROLASE, ALPHA/BETA FOLD FAMILY PROTEIN"/>
    <property type="match status" value="1"/>
</dbReference>
<name>A0ABT1LFR7_9HYPH</name>
<accession>A0ABT1LFR7</accession>
<keyword evidence="3" id="KW-1185">Reference proteome</keyword>
<dbReference type="InterPro" id="IPR050471">
    <property type="entry name" value="AB_hydrolase"/>
</dbReference>
<proteinExistence type="predicted"/>